<dbReference type="AlphaFoldDB" id="A0AAN8D4M0"/>
<dbReference type="EMBL" id="JAULUE010002046">
    <property type="protein sequence ID" value="KAK5915209.1"/>
    <property type="molecule type" value="Genomic_DNA"/>
</dbReference>
<name>A0AAN8D4M0_9TELE</name>
<dbReference type="Proteomes" id="UP001335648">
    <property type="component" value="Unassembled WGS sequence"/>
</dbReference>
<accession>A0AAN8D4M0</accession>
<organism evidence="1 2">
    <name type="scientific">Champsocephalus esox</name>
    <name type="common">pike icefish</name>
    <dbReference type="NCBI Taxonomy" id="159716"/>
    <lineage>
        <taxon>Eukaryota</taxon>
        <taxon>Metazoa</taxon>
        <taxon>Chordata</taxon>
        <taxon>Craniata</taxon>
        <taxon>Vertebrata</taxon>
        <taxon>Euteleostomi</taxon>
        <taxon>Actinopterygii</taxon>
        <taxon>Neopterygii</taxon>
        <taxon>Teleostei</taxon>
        <taxon>Neoteleostei</taxon>
        <taxon>Acanthomorphata</taxon>
        <taxon>Eupercaria</taxon>
        <taxon>Perciformes</taxon>
        <taxon>Notothenioidei</taxon>
        <taxon>Channichthyidae</taxon>
        <taxon>Champsocephalus</taxon>
    </lineage>
</organism>
<protein>
    <submittedName>
        <fullName evidence="1">Uncharacterized protein</fullName>
    </submittedName>
</protein>
<evidence type="ECO:0000313" key="1">
    <source>
        <dbReference type="EMBL" id="KAK5915209.1"/>
    </source>
</evidence>
<evidence type="ECO:0000313" key="2">
    <source>
        <dbReference type="Proteomes" id="UP001335648"/>
    </source>
</evidence>
<gene>
    <name evidence="1" type="ORF">CesoFtcFv8_000822</name>
</gene>
<proteinExistence type="predicted"/>
<keyword evidence="2" id="KW-1185">Reference proteome</keyword>
<sequence>MHHVSLCFVGADSSVLCLPSAAKAHRTRSESIPTDSRQFASIPAAPARRSVLEHLLSPPAFLLRGELPPRSTPRASNTSG</sequence>
<comment type="caution">
    <text evidence="1">The sequence shown here is derived from an EMBL/GenBank/DDBJ whole genome shotgun (WGS) entry which is preliminary data.</text>
</comment>
<reference evidence="1 2" key="1">
    <citation type="journal article" date="2023" name="Mol. Biol. Evol.">
        <title>Genomics of Secondarily Temperate Adaptation in the Only Non-Antarctic Icefish.</title>
        <authorList>
            <person name="Rivera-Colon A.G."/>
            <person name="Rayamajhi N."/>
            <person name="Minhas B.F."/>
            <person name="Madrigal G."/>
            <person name="Bilyk K.T."/>
            <person name="Yoon V."/>
            <person name="Hune M."/>
            <person name="Gregory S."/>
            <person name="Cheng C.H.C."/>
            <person name="Catchen J.M."/>
        </authorList>
    </citation>
    <scope>NUCLEOTIDE SEQUENCE [LARGE SCALE GENOMIC DNA]</scope>
    <source>
        <strain evidence="1">JC2023a</strain>
    </source>
</reference>